<dbReference type="RefSeq" id="WP_059315553.1">
    <property type="nucleotide sequence ID" value="NZ_CP013987.1"/>
</dbReference>
<dbReference type="NCBIfam" id="NF004269">
    <property type="entry name" value="PRK05687.1-5"/>
    <property type="match status" value="1"/>
</dbReference>
<dbReference type="PANTHER" id="PTHR34982">
    <property type="entry name" value="YOP PROTEINS TRANSLOCATION PROTEIN L"/>
    <property type="match status" value="1"/>
</dbReference>
<dbReference type="EMBL" id="CP013987">
    <property type="protein sequence ID" value="ALZ85394.1"/>
    <property type="molecule type" value="Genomic_DNA"/>
</dbReference>
<dbReference type="InterPro" id="IPR018035">
    <property type="entry name" value="Flagellar_FliH/T3SS_HrpE"/>
</dbReference>
<dbReference type="InterPro" id="IPR000563">
    <property type="entry name" value="Flag_FliH"/>
</dbReference>
<keyword evidence="5" id="KW-0813">Transport</keyword>
<evidence type="ECO:0000256" key="10">
    <source>
        <dbReference type="SAM" id="MobiDB-lite"/>
    </source>
</evidence>
<evidence type="ECO:0000256" key="9">
    <source>
        <dbReference type="ARBA" id="ARBA00023225"/>
    </source>
</evidence>
<dbReference type="GO" id="GO:0003774">
    <property type="term" value="F:cytoskeletal motor activity"/>
    <property type="evidence" value="ECO:0007669"/>
    <property type="project" value="InterPro"/>
</dbReference>
<keyword evidence="6" id="KW-0963">Cytoplasm</keyword>
<comment type="function">
    <text evidence="1">Needed for flagellar regrowth and assembly.</text>
</comment>
<dbReference type="Proteomes" id="UP000064137">
    <property type="component" value="Chromosome"/>
</dbReference>
<evidence type="ECO:0000259" key="11">
    <source>
        <dbReference type="Pfam" id="PF02108"/>
    </source>
</evidence>
<gene>
    <name evidence="12" type="ORF">APT59_14760</name>
</gene>
<reference evidence="12 13" key="1">
    <citation type="submission" date="2016-01" db="EMBL/GenBank/DDBJ databases">
        <title>Annotation of Pseudomonas oryzihabitans USDA-ARS-USMARC-56511.</title>
        <authorList>
            <person name="Harhay G.P."/>
            <person name="Harhay D.M."/>
            <person name="Smith T.P.L."/>
            <person name="Bono J.L."/>
            <person name="Heaton M.P."/>
            <person name="Clawson M.L."/>
            <person name="Chitko-Mckown C.G."/>
            <person name="Capik S.F."/>
            <person name="DeDonder K.D."/>
            <person name="Apley M.D."/>
            <person name="Lubbers B.V."/>
            <person name="White B.J."/>
            <person name="Larson R.L."/>
        </authorList>
    </citation>
    <scope>NUCLEOTIDE SEQUENCE [LARGE SCALE GENOMIC DNA]</scope>
    <source>
        <strain evidence="12 13">USDA-ARS-USMARC-56511</strain>
    </source>
</reference>
<protein>
    <recommendedName>
        <fullName evidence="4">Flagellar assembly protein FliH</fullName>
    </recommendedName>
</protein>
<dbReference type="GO" id="GO:0044781">
    <property type="term" value="P:bacterial-type flagellum organization"/>
    <property type="evidence" value="ECO:0007669"/>
    <property type="project" value="UniProtKB-KW"/>
</dbReference>
<dbReference type="KEGG" id="por:APT59_14760"/>
<evidence type="ECO:0000256" key="8">
    <source>
        <dbReference type="ARBA" id="ARBA00022927"/>
    </source>
</evidence>
<evidence type="ECO:0000256" key="2">
    <source>
        <dbReference type="ARBA" id="ARBA00004496"/>
    </source>
</evidence>
<keyword evidence="7" id="KW-1005">Bacterial flagellum biogenesis</keyword>
<dbReference type="GO" id="GO:0005829">
    <property type="term" value="C:cytosol"/>
    <property type="evidence" value="ECO:0007669"/>
    <property type="project" value="TreeGrafter"/>
</dbReference>
<comment type="similarity">
    <text evidence="3">Belongs to the FliH family.</text>
</comment>
<keyword evidence="12" id="KW-0969">Cilium</keyword>
<organism evidence="12 13">
    <name type="scientific">Pseudomonas oryzihabitans</name>
    <dbReference type="NCBI Taxonomy" id="47885"/>
    <lineage>
        <taxon>Bacteria</taxon>
        <taxon>Pseudomonadati</taxon>
        <taxon>Pseudomonadota</taxon>
        <taxon>Gammaproteobacteria</taxon>
        <taxon>Pseudomonadales</taxon>
        <taxon>Pseudomonadaceae</taxon>
        <taxon>Pseudomonas</taxon>
    </lineage>
</organism>
<evidence type="ECO:0000256" key="5">
    <source>
        <dbReference type="ARBA" id="ARBA00022448"/>
    </source>
</evidence>
<feature type="region of interest" description="Disordered" evidence="10">
    <location>
        <begin position="237"/>
        <end position="259"/>
    </location>
</feature>
<sequence>MSKESASELIRARDLEVFDVWRLPAFDSFDEPEEIPAPAAPEPEPQPETLIEEVPVEEVQPITLEELEAIRQEAYNEGFVTGERDGYHAGQLKARQEAEAALTARLASLETLMTHLLDPIGDQDQALEAGMVQLIRHITREVIQRELQMDSSQLGQVVRTALKLLPMGAENIRIQVSPQDFELMKALRDRHEESWRILEDETLMPGGCRIETESSVIDASIETRLTQALTQLAEQQRHQATQPQEADLHIDIEDASHAS</sequence>
<dbReference type="InterPro" id="IPR051472">
    <property type="entry name" value="T3SS_Stator/FliH"/>
</dbReference>
<accession>A0A0U4WIY5</accession>
<comment type="subcellular location">
    <subcellularLocation>
        <location evidence="2">Cytoplasm</location>
    </subcellularLocation>
</comment>
<dbReference type="OrthoDB" id="8480773at2"/>
<evidence type="ECO:0000313" key="13">
    <source>
        <dbReference type="Proteomes" id="UP000064137"/>
    </source>
</evidence>
<keyword evidence="9" id="KW-1006">Bacterial flagellum protein export</keyword>
<dbReference type="AlphaFoldDB" id="A0A0U4WIY5"/>
<dbReference type="PRINTS" id="PR01003">
    <property type="entry name" value="FLGFLIH"/>
</dbReference>
<dbReference type="GO" id="GO:0009288">
    <property type="term" value="C:bacterial-type flagellum"/>
    <property type="evidence" value="ECO:0007669"/>
    <property type="project" value="InterPro"/>
</dbReference>
<feature type="domain" description="Flagellar assembly protein FliH/Type III secretion system HrpE" evidence="11">
    <location>
        <begin position="106"/>
        <end position="227"/>
    </location>
</feature>
<proteinExistence type="inferred from homology"/>
<name>A0A0U4WIY5_9PSED</name>
<dbReference type="PANTHER" id="PTHR34982:SF1">
    <property type="entry name" value="FLAGELLAR ASSEMBLY PROTEIN FLIH"/>
    <property type="match status" value="1"/>
</dbReference>
<evidence type="ECO:0000256" key="1">
    <source>
        <dbReference type="ARBA" id="ARBA00003041"/>
    </source>
</evidence>
<evidence type="ECO:0000256" key="3">
    <source>
        <dbReference type="ARBA" id="ARBA00006602"/>
    </source>
</evidence>
<keyword evidence="8" id="KW-0653">Protein transport</keyword>
<dbReference type="GO" id="GO:0015031">
    <property type="term" value="P:protein transport"/>
    <property type="evidence" value="ECO:0007669"/>
    <property type="project" value="UniProtKB-KW"/>
</dbReference>
<evidence type="ECO:0000256" key="7">
    <source>
        <dbReference type="ARBA" id="ARBA00022795"/>
    </source>
</evidence>
<evidence type="ECO:0000256" key="6">
    <source>
        <dbReference type="ARBA" id="ARBA00022490"/>
    </source>
</evidence>
<keyword evidence="12" id="KW-0282">Flagellum</keyword>
<evidence type="ECO:0000313" key="12">
    <source>
        <dbReference type="EMBL" id="ALZ85394.1"/>
    </source>
</evidence>
<dbReference type="Pfam" id="PF02108">
    <property type="entry name" value="FliH"/>
    <property type="match status" value="1"/>
</dbReference>
<dbReference type="GO" id="GO:0071973">
    <property type="term" value="P:bacterial-type flagellum-dependent cell motility"/>
    <property type="evidence" value="ECO:0007669"/>
    <property type="project" value="InterPro"/>
</dbReference>
<dbReference type="SUPFAM" id="SSF160527">
    <property type="entry name" value="V-type ATPase subunit E-like"/>
    <property type="match status" value="1"/>
</dbReference>
<feature type="compositionally biased region" description="Basic and acidic residues" evidence="10">
    <location>
        <begin position="246"/>
        <end position="259"/>
    </location>
</feature>
<keyword evidence="12" id="KW-0966">Cell projection</keyword>
<evidence type="ECO:0000256" key="4">
    <source>
        <dbReference type="ARBA" id="ARBA00016507"/>
    </source>
</evidence>